<dbReference type="Gene3D" id="1.10.1740.10">
    <property type="match status" value="1"/>
</dbReference>
<dbReference type="OrthoDB" id="9790423at2"/>
<dbReference type="GO" id="GO:0006352">
    <property type="term" value="P:DNA-templated transcription initiation"/>
    <property type="evidence" value="ECO:0007669"/>
    <property type="project" value="InterPro"/>
</dbReference>
<dbReference type="Gene3D" id="1.10.10.10">
    <property type="entry name" value="Winged helix-like DNA-binding domain superfamily/Winged helix DNA-binding domain"/>
    <property type="match status" value="1"/>
</dbReference>
<dbReference type="InterPro" id="IPR013324">
    <property type="entry name" value="RNA_pol_sigma_r3/r4-like"/>
</dbReference>
<dbReference type="SUPFAM" id="SSF88659">
    <property type="entry name" value="Sigma3 and sigma4 domains of RNA polymerase sigma factors"/>
    <property type="match status" value="1"/>
</dbReference>
<dbReference type="Pfam" id="PF04545">
    <property type="entry name" value="Sigma70_r4"/>
    <property type="match status" value="1"/>
</dbReference>
<feature type="domain" description="RNA polymerase sigma-70 region 4" evidence="7">
    <location>
        <begin position="127"/>
        <end position="173"/>
    </location>
</feature>
<evidence type="ECO:0000313" key="8">
    <source>
        <dbReference type="EMBL" id="RBL88203.1"/>
    </source>
</evidence>
<sequence length="179" mass="20786">MKSLRIYQNTTLVSPQLQEKEVVFQRLYDDYSGAIYGVILSLIDDKHLAEEVLQDTFLKIWKNMDQYDPKKGTWFTWMHHIARNTALDVMRSKAFRNRSINEPLSDDHLQLPAPAAQEDTGLRKLASQLKDDHSVLIELAYFQGYTQEEIGRRLNIPLGTVKTRLRIALKRLAKMITDP</sequence>
<evidence type="ECO:0000256" key="2">
    <source>
        <dbReference type="ARBA" id="ARBA00023015"/>
    </source>
</evidence>
<comment type="caution">
    <text evidence="8">The sequence shown here is derived from an EMBL/GenBank/DDBJ whole genome shotgun (WGS) entry which is preliminary data.</text>
</comment>
<proteinExistence type="inferred from homology"/>
<comment type="similarity">
    <text evidence="1">Belongs to the sigma-70 factor family. ECF subfamily.</text>
</comment>
<feature type="domain" description="RNA polymerase sigma-70 region 2" evidence="6">
    <location>
        <begin position="27"/>
        <end position="94"/>
    </location>
</feature>
<dbReference type="InterPro" id="IPR036388">
    <property type="entry name" value="WH-like_DNA-bd_sf"/>
</dbReference>
<evidence type="ECO:0000259" key="6">
    <source>
        <dbReference type="Pfam" id="PF04542"/>
    </source>
</evidence>
<dbReference type="EMBL" id="QFFJ01000002">
    <property type="protein sequence ID" value="RBL88203.1"/>
    <property type="molecule type" value="Genomic_DNA"/>
</dbReference>
<dbReference type="InterPro" id="IPR007630">
    <property type="entry name" value="RNA_pol_sigma70_r4"/>
</dbReference>
<dbReference type="Pfam" id="PF04542">
    <property type="entry name" value="Sigma70_r2"/>
    <property type="match status" value="1"/>
</dbReference>
<dbReference type="InterPro" id="IPR039425">
    <property type="entry name" value="RNA_pol_sigma-70-like"/>
</dbReference>
<dbReference type="RefSeq" id="WP_113616955.1">
    <property type="nucleotide sequence ID" value="NZ_QFFJ01000002.1"/>
</dbReference>
<dbReference type="InterPro" id="IPR014284">
    <property type="entry name" value="RNA_pol_sigma-70_dom"/>
</dbReference>
<evidence type="ECO:0000256" key="4">
    <source>
        <dbReference type="ARBA" id="ARBA00023125"/>
    </source>
</evidence>
<dbReference type="PANTHER" id="PTHR43133">
    <property type="entry name" value="RNA POLYMERASE ECF-TYPE SIGMA FACTO"/>
    <property type="match status" value="1"/>
</dbReference>
<evidence type="ECO:0000256" key="3">
    <source>
        <dbReference type="ARBA" id="ARBA00023082"/>
    </source>
</evidence>
<evidence type="ECO:0000313" key="9">
    <source>
        <dbReference type="Proteomes" id="UP000253410"/>
    </source>
</evidence>
<dbReference type="NCBIfam" id="TIGR02937">
    <property type="entry name" value="sigma70-ECF"/>
    <property type="match status" value="1"/>
</dbReference>
<evidence type="ECO:0000256" key="1">
    <source>
        <dbReference type="ARBA" id="ARBA00010641"/>
    </source>
</evidence>
<organism evidence="8 9">
    <name type="scientific">Chitinophaga flava</name>
    <dbReference type="NCBI Taxonomy" id="2259036"/>
    <lineage>
        <taxon>Bacteria</taxon>
        <taxon>Pseudomonadati</taxon>
        <taxon>Bacteroidota</taxon>
        <taxon>Chitinophagia</taxon>
        <taxon>Chitinophagales</taxon>
        <taxon>Chitinophagaceae</taxon>
        <taxon>Chitinophaga</taxon>
    </lineage>
</organism>
<dbReference type="GO" id="GO:0016987">
    <property type="term" value="F:sigma factor activity"/>
    <property type="evidence" value="ECO:0007669"/>
    <property type="project" value="UniProtKB-KW"/>
</dbReference>
<dbReference type="SUPFAM" id="SSF88946">
    <property type="entry name" value="Sigma2 domain of RNA polymerase sigma factors"/>
    <property type="match status" value="1"/>
</dbReference>
<keyword evidence="5" id="KW-0804">Transcription</keyword>
<dbReference type="PANTHER" id="PTHR43133:SF62">
    <property type="entry name" value="RNA POLYMERASE SIGMA FACTOR SIGZ"/>
    <property type="match status" value="1"/>
</dbReference>
<keyword evidence="3" id="KW-0731">Sigma factor</keyword>
<dbReference type="Proteomes" id="UP000253410">
    <property type="component" value="Unassembled WGS sequence"/>
</dbReference>
<protein>
    <submittedName>
        <fullName evidence="8">RNA polymerase subunit sigma-70</fullName>
    </submittedName>
</protein>
<keyword evidence="2" id="KW-0805">Transcription regulation</keyword>
<dbReference type="GO" id="GO:0003677">
    <property type="term" value="F:DNA binding"/>
    <property type="evidence" value="ECO:0007669"/>
    <property type="project" value="UniProtKB-KW"/>
</dbReference>
<keyword evidence="9" id="KW-1185">Reference proteome</keyword>
<evidence type="ECO:0000259" key="7">
    <source>
        <dbReference type="Pfam" id="PF04545"/>
    </source>
</evidence>
<accession>A0A365XPC6</accession>
<evidence type="ECO:0000256" key="5">
    <source>
        <dbReference type="ARBA" id="ARBA00023163"/>
    </source>
</evidence>
<name>A0A365XPC6_9BACT</name>
<gene>
    <name evidence="8" type="ORF">DF182_16515</name>
</gene>
<dbReference type="AlphaFoldDB" id="A0A365XPC6"/>
<dbReference type="InterPro" id="IPR007627">
    <property type="entry name" value="RNA_pol_sigma70_r2"/>
</dbReference>
<dbReference type="CDD" id="cd06171">
    <property type="entry name" value="Sigma70_r4"/>
    <property type="match status" value="1"/>
</dbReference>
<dbReference type="InterPro" id="IPR013325">
    <property type="entry name" value="RNA_pol_sigma_r2"/>
</dbReference>
<reference evidence="8 9" key="1">
    <citation type="submission" date="2018-05" db="EMBL/GenBank/DDBJ databases">
        <title>Chitinophaga sp. K3CV102501T nov., isolated from isolated from a monsoon evergreen broad-leaved forest soil.</title>
        <authorList>
            <person name="Lv Y."/>
        </authorList>
    </citation>
    <scope>NUCLEOTIDE SEQUENCE [LARGE SCALE GENOMIC DNA]</scope>
    <source>
        <strain evidence="8 9">GDMCC 1.1325</strain>
    </source>
</reference>
<keyword evidence="4" id="KW-0238">DNA-binding</keyword>